<comment type="caution">
    <text evidence="1">The sequence shown here is derived from an EMBL/GenBank/DDBJ whole genome shotgun (WGS) entry which is preliminary data.</text>
</comment>
<dbReference type="PROSITE" id="PS51257">
    <property type="entry name" value="PROKAR_LIPOPROTEIN"/>
    <property type="match status" value="1"/>
</dbReference>
<reference evidence="1 2" key="1">
    <citation type="submission" date="2018-03" db="EMBL/GenBank/DDBJ databases">
        <title>Genomic Encyclopedia of Archaeal and Bacterial Type Strains, Phase II (KMG-II): from individual species to whole genera.</title>
        <authorList>
            <person name="Goeker M."/>
        </authorList>
    </citation>
    <scope>NUCLEOTIDE SEQUENCE [LARGE SCALE GENOMIC DNA]</scope>
    <source>
        <strain evidence="1 2">DSM 25328</strain>
    </source>
</reference>
<accession>A0A2T1A960</accession>
<evidence type="ECO:0000313" key="1">
    <source>
        <dbReference type="EMBL" id="PRZ45142.1"/>
    </source>
</evidence>
<dbReference type="EMBL" id="PVUF01000017">
    <property type="protein sequence ID" value="PRZ45142.1"/>
    <property type="molecule type" value="Genomic_DNA"/>
</dbReference>
<proteinExistence type="predicted"/>
<dbReference type="OrthoDB" id="5296954at2"/>
<name>A0A2T1A960_TRISK</name>
<sequence>MKLLWRGVAASVGVAALLGLGSCGRPSLEDAKLSDRQLNLEEYFDGKTIAYGQFKDRFGTVRRRFKVEIDGAWDGKTLTLKEQFAYADGTAEVRNWSLTKTGDDSWTGTAPGVQGQATGREVGDTFNWTYTIDLPMPDGETMRVAFDDWMWLQEDGRLLNIAYMERFGVTLGEVTIFFEQRP</sequence>
<organism evidence="1 2">
    <name type="scientific">Tritonibacter scottomollicae</name>
    <name type="common">Epibacterium scottomollicae</name>
    <dbReference type="NCBI Taxonomy" id="483013"/>
    <lineage>
        <taxon>Bacteria</taxon>
        <taxon>Pseudomonadati</taxon>
        <taxon>Pseudomonadota</taxon>
        <taxon>Alphaproteobacteria</taxon>
        <taxon>Rhodobacterales</taxon>
        <taxon>Paracoccaceae</taxon>
        <taxon>Tritonibacter</taxon>
    </lineage>
</organism>
<dbReference type="AlphaFoldDB" id="A0A2T1A960"/>
<gene>
    <name evidence="1" type="ORF">CLV89_11724</name>
</gene>
<evidence type="ECO:0000313" key="2">
    <source>
        <dbReference type="Proteomes" id="UP000237718"/>
    </source>
</evidence>
<dbReference type="InterPro" id="IPR024409">
    <property type="entry name" value="DUF3833"/>
</dbReference>
<protein>
    <submittedName>
        <fullName evidence="1">Uncharacterized protein DUF3833</fullName>
    </submittedName>
</protein>
<dbReference type="Proteomes" id="UP000237718">
    <property type="component" value="Unassembled WGS sequence"/>
</dbReference>
<dbReference type="RefSeq" id="WP_106165188.1">
    <property type="nucleotide sequence ID" value="NZ_PVUF01000017.1"/>
</dbReference>
<dbReference type="Pfam" id="PF12915">
    <property type="entry name" value="DUF3833"/>
    <property type="match status" value="1"/>
</dbReference>